<protein>
    <recommendedName>
        <fullName evidence="2">carbonic anhydrase</fullName>
        <ecNumber evidence="2">4.2.1.1</ecNumber>
    </recommendedName>
</protein>
<evidence type="ECO:0000313" key="8">
    <source>
        <dbReference type="EMBL" id="KTT92450.1"/>
    </source>
</evidence>
<dbReference type="GO" id="GO:0015976">
    <property type="term" value="P:carbon utilization"/>
    <property type="evidence" value="ECO:0007669"/>
    <property type="project" value="InterPro"/>
</dbReference>
<evidence type="ECO:0000256" key="6">
    <source>
        <dbReference type="ARBA" id="ARBA00048348"/>
    </source>
</evidence>
<comment type="caution">
    <text evidence="8">The sequence shown here is derived from an EMBL/GenBank/DDBJ whole genome shotgun (WGS) entry which is preliminary data.</text>
</comment>
<dbReference type="Proteomes" id="UP000073923">
    <property type="component" value="Unassembled WGS sequence"/>
</dbReference>
<feature type="non-terminal residue" evidence="8">
    <location>
        <position position="61"/>
    </location>
</feature>
<dbReference type="Pfam" id="PF00484">
    <property type="entry name" value="Pro_CA"/>
    <property type="match status" value="1"/>
</dbReference>
<evidence type="ECO:0000313" key="9">
    <source>
        <dbReference type="Proteomes" id="UP000073923"/>
    </source>
</evidence>
<dbReference type="PANTHER" id="PTHR11002">
    <property type="entry name" value="CARBONIC ANHYDRASE"/>
    <property type="match status" value="1"/>
</dbReference>
<keyword evidence="3 7" id="KW-0479">Metal-binding</keyword>
<accession>A0A147IJ25</accession>
<dbReference type="SUPFAM" id="SSF53056">
    <property type="entry name" value="beta-carbonic anhydrase, cab"/>
    <property type="match status" value="1"/>
</dbReference>
<organism evidence="8 9">
    <name type="scientific">Sphingomonas yabuuchiae</name>
    <dbReference type="NCBI Taxonomy" id="172044"/>
    <lineage>
        <taxon>Bacteria</taxon>
        <taxon>Pseudomonadati</taxon>
        <taxon>Pseudomonadota</taxon>
        <taxon>Alphaproteobacteria</taxon>
        <taxon>Sphingomonadales</taxon>
        <taxon>Sphingomonadaceae</taxon>
        <taxon>Sphingomonas</taxon>
    </lineage>
</organism>
<proteinExistence type="inferred from homology"/>
<comment type="catalytic activity">
    <reaction evidence="6">
        <text>hydrogencarbonate + H(+) = CO2 + H2O</text>
        <dbReference type="Rhea" id="RHEA:10748"/>
        <dbReference type="ChEBI" id="CHEBI:15377"/>
        <dbReference type="ChEBI" id="CHEBI:15378"/>
        <dbReference type="ChEBI" id="CHEBI:16526"/>
        <dbReference type="ChEBI" id="CHEBI:17544"/>
        <dbReference type="EC" id="4.2.1.1"/>
    </reaction>
</comment>
<dbReference type="EC" id="4.2.1.1" evidence="2"/>
<feature type="binding site" evidence="7">
    <location>
        <position position="42"/>
    </location>
    <ligand>
        <name>Zn(2+)</name>
        <dbReference type="ChEBI" id="CHEBI:29105"/>
    </ligand>
</feature>
<evidence type="ECO:0000256" key="4">
    <source>
        <dbReference type="ARBA" id="ARBA00022833"/>
    </source>
</evidence>
<comment type="similarity">
    <text evidence="1">Belongs to the beta-class carbonic anhydrase family.</text>
</comment>
<name>A0A147IJ25_9SPHN</name>
<dbReference type="RefSeq" id="WP_275934739.1">
    <property type="nucleotide sequence ID" value="NZ_LDTF01000153.1"/>
</dbReference>
<evidence type="ECO:0000256" key="5">
    <source>
        <dbReference type="ARBA" id="ARBA00023239"/>
    </source>
</evidence>
<evidence type="ECO:0000256" key="1">
    <source>
        <dbReference type="ARBA" id="ARBA00006217"/>
    </source>
</evidence>
<dbReference type="EMBL" id="LDTF01000153">
    <property type="protein sequence ID" value="KTT92450.1"/>
    <property type="molecule type" value="Genomic_DNA"/>
</dbReference>
<dbReference type="GO" id="GO:0008270">
    <property type="term" value="F:zinc ion binding"/>
    <property type="evidence" value="ECO:0007669"/>
    <property type="project" value="InterPro"/>
</dbReference>
<dbReference type="PROSITE" id="PS00704">
    <property type="entry name" value="PROK_CO2_ANHYDRASE_1"/>
    <property type="match status" value="1"/>
</dbReference>
<keyword evidence="4 7" id="KW-0862">Zinc</keyword>
<evidence type="ECO:0000256" key="3">
    <source>
        <dbReference type="ARBA" id="ARBA00022723"/>
    </source>
</evidence>
<dbReference type="InterPro" id="IPR015892">
    <property type="entry name" value="Carbonic_anhydrase_CS"/>
</dbReference>
<reference evidence="8 9" key="1">
    <citation type="journal article" date="2016" name="Front. Microbiol.">
        <title>Genomic Resource of Rice Seed Associated Bacteria.</title>
        <authorList>
            <person name="Midha S."/>
            <person name="Bansal K."/>
            <person name="Sharma S."/>
            <person name="Kumar N."/>
            <person name="Patil P.P."/>
            <person name="Chaudhry V."/>
            <person name="Patil P.B."/>
        </authorList>
    </citation>
    <scope>NUCLEOTIDE SEQUENCE [LARGE SCALE GENOMIC DNA]</scope>
    <source>
        <strain evidence="8 9">NS355</strain>
    </source>
</reference>
<dbReference type="Gene3D" id="3.40.1050.10">
    <property type="entry name" value="Carbonic anhydrase"/>
    <property type="match status" value="1"/>
</dbReference>
<dbReference type="InterPro" id="IPR001765">
    <property type="entry name" value="Carbonic_anhydrase"/>
</dbReference>
<dbReference type="GO" id="GO:0004089">
    <property type="term" value="F:carbonate dehydratase activity"/>
    <property type="evidence" value="ECO:0007669"/>
    <property type="project" value="UniProtKB-EC"/>
</dbReference>
<gene>
    <name evidence="8" type="ORF">NS355_17820</name>
</gene>
<evidence type="ECO:0000256" key="7">
    <source>
        <dbReference type="PIRSR" id="PIRSR601765-1"/>
    </source>
</evidence>
<dbReference type="AlphaFoldDB" id="A0A147IJ25"/>
<comment type="cofactor">
    <cofactor evidence="7">
        <name>Zn(2+)</name>
        <dbReference type="ChEBI" id="CHEBI:29105"/>
    </cofactor>
    <text evidence="7">Binds 1 zinc ion per subunit.</text>
</comment>
<sequence>MREYKQLLLANKAWATELLEEKTDFFQRQTVGQKPDFLWIGCSDSRVTPEQMTMTPPGGMF</sequence>
<feature type="binding site" evidence="7">
    <location>
        <position position="44"/>
    </location>
    <ligand>
        <name>Zn(2+)</name>
        <dbReference type="ChEBI" id="CHEBI:29105"/>
    </ligand>
</feature>
<evidence type="ECO:0000256" key="2">
    <source>
        <dbReference type="ARBA" id="ARBA00012925"/>
    </source>
</evidence>
<keyword evidence="5" id="KW-0456">Lyase</keyword>
<dbReference type="InterPro" id="IPR036874">
    <property type="entry name" value="Carbonic_anhydrase_sf"/>
</dbReference>
<dbReference type="PANTHER" id="PTHR11002:SF76">
    <property type="entry name" value="CARBONIC ANHYDRASE"/>
    <property type="match status" value="1"/>
</dbReference>